<organism evidence="1 2">
    <name type="scientific">Sphaerodactylus townsendi</name>
    <dbReference type="NCBI Taxonomy" id="933632"/>
    <lineage>
        <taxon>Eukaryota</taxon>
        <taxon>Metazoa</taxon>
        <taxon>Chordata</taxon>
        <taxon>Craniata</taxon>
        <taxon>Vertebrata</taxon>
        <taxon>Euteleostomi</taxon>
        <taxon>Lepidosauria</taxon>
        <taxon>Squamata</taxon>
        <taxon>Bifurcata</taxon>
        <taxon>Gekkota</taxon>
        <taxon>Sphaerodactylidae</taxon>
        <taxon>Sphaerodactylus</taxon>
    </lineage>
</organism>
<dbReference type="Proteomes" id="UP000827872">
    <property type="component" value="Linkage Group LG04"/>
</dbReference>
<sequence length="96" mass="10779">MHLEKDSWMLILSSGAAKKQRSKSSLTFGDSSVAKVCEQLISFNYIANSLKQPALGFKNQDLKFTHNNDWCSPLTEPEELVACEKRGEAKSARQPY</sequence>
<protein>
    <submittedName>
        <fullName evidence="1">Uncharacterized protein</fullName>
    </submittedName>
</protein>
<comment type="caution">
    <text evidence="1">The sequence shown here is derived from an EMBL/GenBank/DDBJ whole genome shotgun (WGS) entry which is preliminary data.</text>
</comment>
<reference evidence="1" key="1">
    <citation type="submission" date="2021-08" db="EMBL/GenBank/DDBJ databases">
        <title>The first chromosome-level gecko genome reveals the dynamic sex chromosomes of Neotropical dwarf geckos (Sphaerodactylidae: Sphaerodactylus).</title>
        <authorList>
            <person name="Pinto B.J."/>
            <person name="Keating S.E."/>
            <person name="Gamble T."/>
        </authorList>
    </citation>
    <scope>NUCLEOTIDE SEQUENCE</scope>
    <source>
        <strain evidence="1">TG3544</strain>
    </source>
</reference>
<evidence type="ECO:0000313" key="2">
    <source>
        <dbReference type="Proteomes" id="UP000827872"/>
    </source>
</evidence>
<dbReference type="EMBL" id="CM037617">
    <property type="protein sequence ID" value="KAH8005559.1"/>
    <property type="molecule type" value="Genomic_DNA"/>
</dbReference>
<name>A0ACB8FKI1_9SAUR</name>
<keyword evidence="2" id="KW-1185">Reference proteome</keyword>
<gene>
    <name evidence="1" type="ORF">K3G42_030318</name>
</gene>
<proteinExistence type="predicted"/>
<accession>A0ACB8FKI1</accession>
<evidence type="ECO:0000313" key="1">
    <source>
        <dbReference type="EMBL" id="KAH8005559.1"/>
    </source>
</evidence>